<organism evidence="9 10">
    <name type="scientific">Sulfobacillus thermosulfidooxidans</name>
    <dbReference type="NCBI Taxonomy" id="28034"/>
    <lineage>
        <taxon>Bacteria</taxon>
        <taxon>Bacillati</taxon>
        <taxon>Bacillota</taxon>
        <taxon>Clostridia</taxon>
        <taxon>Eubacteriales</taxon>
        <taxon>Clostridiales Family XVII. Incertae Sedis</taxon>
        <taxon>Sulfobacillus</taxon>
    </lineage>
</organism>
<dbReference type="PANTHER" id="PTHR23513:SF6">
    <property type="entry name" value="MAJOR FACILITATOR SUPERFAMILY ASSOCIATED DOMAIN-CONTAINING PROTEIN"/>
    <property type="match status" value="1"/>
</dbReference>
<feature type="transmembrane region" description="Helical" evidence="7">
    <location>
        <begin position="272"/>
        <end position="293"/>
    </location>
</feature>
<dbReference type="AlphaFoldDB" id="A0A2T2WPR9"/>
<keyword evidence="4 7" id="KW-0812">Transmembrane</keyword>
<keyword evidence="6 7" id="KW-0472">Membrane</keyword>
<accession>A0A2T2WPR9</accession>
<keyword evidence="5 7" id="KW-1133">Transmembrane helix</keyword>
<evidence type="ECO:0000313" key="10">
    <source>
        <dbReference type="Proteomes" id="UP000242705"/>
    </source>
</evidence>
<dbReference type="InterPro" id="IPR036259">
    <property type="entry name" value="MFS_trans_sf"/>
</dbReference>
<feature type="transmembrane region" description="Helical" evidence="7">
    <location>
        <begin position="389"/>
        <end position="411"/>
    </location>
</feature>
<dbReference type="SUPFAM" id="SSF103473">
    <property type="entry name" value="MFS general substrate transporter"/>
    <property type="match status" value="1"/>
</dbReference>
<dbReference type="PANTHER" id="PTHR23513">
    <property type="entry name" value="INTEGRAL MEMBRANE EFFLUX PROTEIN-RELATED"/>
    <property type="match status" value="1"/>
</dbReference>
<evidence type="ECO:0000313" key="9">
    <source>
        <dbReference type="EMBL" id="PSR24237.1"/>
    </source>
</evidence>
<dbReference type="EMBL" id="PXYX01000060">
    <property type="protein sequence ID" value="PSR24237.1"/>
    <property type="molecule type" value="Genomic_DNA"/>
</dbReference>
<evidence type="ECO:0000256" key="3">
    <source>
        <dbReference type="ARBA" id="ARBA00022475"/>
    </source>
</evidence>
<feature type="transmembrane region" description="Helical" evidence="7">
    <location>
        <begin position="233"/>
        <end position="252"/>
    </location>
</feature>
<evidence type="ECO:0000256" key="6">
    <source>
        <dbReference type="ARBA" id="ARBA00023136"/>
    </source>
</evidence>
<feature type="transmembrane region" description="Helical" evidence="7">
    <location>
        <begin position="62"/>
        <end position="83"/>
    </location>
</feature>
<evidence type="ECO:0000259" key="8">
    <source>
        <dbReference type="PROSITE" id="PS50850"/>
    </source>
</evidence>
<proteinExistence type="predicted"/>
<feature type="transmembrane region" description="Helical" evidence="7">
    <location>
        <begin position="95"/>
        <end position="115"/>
    </location>
</feature>
<feature type="transmembrane region" description="Helical" evidence="7">
    <location>
        <begin position="166"/>
        <end position="184"/>
    </location>
</feature>
<evidence type="ECO:0000256" key="7">
    <source>
        <dbReference type="SAM" id="Phobius"/>
    </source>
</evidence>
<dbReference type="GO" id="GO:0022857">
    <property type="term" value="F:transmembrane transporter activity"/>
    <property type="evidence" value="ECO:0007669"/>
    <property type="project" value="InterPro"/>
</dbReference>
<feature type="transmembrane region" description="Helical" evidence="7">
    <location>
        <begin position="190"/>
        <end position="212"/>
    </location>
</feature>
<protein>
    <submittedName>
        <fullName evidence="9">MFS transporter</fullName>
    </submittedName>
</protein>
<feature type="transmembrane region" description="Helical" evidence="7">
    <location>
        <begin position="330"/>
        <end position="351"/>
    </location>
</feature>
<evidence type="ECO:0000256" key="5">
    <source>
        <dbReference type="ARBA" id="ARBA00022989"/>
    </source>
</evidence>
<dbReference type="GO" id="GO:0005886">
    <property type="term" value="C:plasma membrane"/>
    <property type="evidence" value="ECO:0007669"/>
    <property type="project" value="UniProtKB-SubCell"/>
</dbReference>
<feature type="transmembrane region" description="Helical" evidence="7">
    <location>
        <begin position="305"/>
        <end position="324"/>
    </location>
</feature>
<dbReference type="InterPro" id="IPR010290">
    <property type="entry name" value="TM_effector"/>
</dbReference>
<dbReference type="CDD" id="cd06173">
    <property type="entry name" value="MFS_MefA_like"/>
    <property type="match status" value="1"/>
</dbReference>
<dbReference type="Proteomes" id="UP000242705">
    <property type="component" value="Unassembled WGS sequence"/>
</dbReference>
<feature type="transmembrane region" description="Helical" evidence="7">
    <location>
        <begin position="121"/>
        <end position="145"/>
    </location>
</feature>
<gene>
    <name evidence="9" type="ORF">C7B47_15315</name>
</gene>
<feature type="domain" description="Major facilitator superfamily (MFS) profile" evidence="8">
    <location>
        <begin position="239"/>
        <end position="427"/>
    </location>
</feature>
<evidence type="ECO:0000256" key="2">
    <source>
        <dbReference type="ARBA" id="ARBA00022448"/>
    </source>
</evidence>
<reference evidence="9 10" key="1">
    <citation type="journal article" date="2014" name="BMC Genomics">
        <title>Comparison of environmental and isolate Sulfobacillus genomes reveals diverse carbon, sulfur, nitrogen, and hydrogen metabolisms.</title>
        <authorList>
            <person name="Justice N.B."/>
            <person name="Norman A."/>
            <person name="Brown C.T."/>
            <person name="Singh A."/>
            <person name="Thomas B.C."/>
            <person name="Banfield J.F."/>
        </authorList>
    </citation>
    <scope>NUCLEOTIDE SEQUENCE [LARGE SCALE GENOMIC DNA]</scope>
    <source>
        <strain evidence="9">AMDSBA5</strain>
    </source>
</reference>
<feature type="transmembrane region" description="Helical" evidence="7">
    <location>
        <begin position="31"/>
        <end position="56"/>
    </location>
</feature>
<evidence type="ECO:0000256" key="4">
    <source>
        <dbReference type="ARBA" id="ARBA00022692"/>
    </source>
</evidence>
<sequence length="427" mass="46185">MQVSPHIVIPTENGVARTSTYRTLIRNKFFVIYWAGSTLVLLALQFVSISLAWFVLKTTGSSVRVAIILAVIPIARMATSPFIGRLLDRRPRRRLMVIDNVSQAILYLSLPLMTWMHILTFPILVGVVTAAAALSPLSMIGRGVLLPNLVSTNDLEVANGFSQFRSGLVTLLGPAVGGMLVATVGAPLTLLVTAACYVAYVLSLMGIPATRYRTRCPRDPSTTSDPAPNPWRFLWNSPALLIIGMVTLFFNLTYGPLEPALPVMVDRVYHSGAGTLGLVWSSFAVGSLLGTLLWSRFRPQWRLRWFITGVIIGWGLFSGLTGFTTHPWEAMLTLFGGGLVYSPYNIVAATWQQRLIPDHLRGSVFGVFQSVTSSGLPVGQLIGGVVVSVWGAGATITIGGAATMLLGVVVASLRAPWSRVPDTFMSQ</sequence>
<comment type="subcellular location">
    <subcellularLocation>
        <location evidence="1">Cell membrane</location>
        <topology evidence="1">Multi-pass membrane protein</topology>
    </subcellularLocation>
</comment>
<keyword evidence="3" id="KW-1003">Cell membrane</keyword>
<dbReference type="Gene3D" id="1.20.1250.20">
    <property type="entry name" value="MFS general substrate transporter like domains"/>
    <property type="match status" value="1"/>
</dbReference>
<name>A0A2T2WPR9_SULTH</name>
<dbReference type="PROSITE" id="PS50850">
    <property type="entry name" value="MFS"/>
    <property type="match status" value="1"/>
</dbReference>
<evidence type="ECO:0000256" key="1">
    <source>
        <dbReference type="ARBA" id="ARBA00004651"/>
    </source>
</evidence>
<comment type="caution">
    <text evidence="9">The sequence shown here is derived from an EMBL/GenBank/DDBJ whole genome shotgun (WGS) entry which is preliminary data.</text>
</comment>
<dbReference type="Pfam" id="PF05977">
    <property type="entry name" value="MFS_3"/>
    <property type="match status" value="1"/>
</dbReference>
<feature type="transmembrane region" description="Helical" evidence="7">
    <location>
        <begin position="363"/>
        <end position="383"/>
    </location>
</feature>
<dbReference type="InterPro" id="IPR020846">
    <property type="entry name" value="MFS_dom"/>
</dbReference>
<keyword evidence="2" id="KW-0813">Transport</keyword>